<keyword evidence="3" id="KW-1185">Reference proteome</keyword>
<dbReference type="EMBL" id="KV427612">
    <property type="protein sequence ID" value="KZT09252.1"/>
    <property type="molecule type" value="Genomic_DNA"/>
</dbReference>
<evidence type="ECO:0000259" key="1">
    <source>
        <dbReference type="PROSITE" id="PS50011"/>
    </source>
</evidence>
<evidence type="ECO:0000313" key="2">
    <source>
        <dbReference type="EMBL" id="KZT09252.1"/>
    </source>
</evidence>
<evidence type="ECO:0000313" key="3">
    <source>
        <dbReference type="Proteomes" id="UP000076871"/>
    </source>
</evidence>
<keyword evidence="2" id="KW-0808">Transferase</keyword>
<dbReference type="PROSITE" id="PS00108">
    <property type="entry name" value="PROTEIN_KINASE_ST"/>
    <property type="match status" value="1"/>
</dbReference>
<dbReference type="CDD" id="cd14014">
    <property type="entry name" value="STKc_PknB_like"/>
    <property type="match status" value="1"/>
</dbReference>
<gene>
    <name evidence="2" type="ORF">LAESUDRAFT_647116</name>
</gene>
<dbReference type="Proteomes" id="UP000076871">
    <property type="component" value="Unassembled WGS sequence"/>
</dbReference>
<dbReference type="STRING" id="1314785.A0A165FNW7"/>
<dbReference type="SMART" id="SM00220">
    <property type="entry name" value="S_TKc"/>
    <property type="match status" value="1"/>
</dbReference>
<dbReference type="GO" id="GO:0005524">
    <property type="term" value="F:ATP binding"/>
    <property type="evidence" value="ECO:0007669"/>
    <property type="project" value="InterPro"/>
</dbReference>
<dbReference type="AlphaFoldDB" id="A0A165FNW7"/>
<dbReference type="InterPro" id="IPR008271">
    <property type="entry name" value="Ser/Thr_kinase_AS"/>
</dbReference>
<dbReference type="GO" id="GO:0005737">
    <property type="term" value="C:cytoplasm"/>
    <property type="evidence" value="ECO:0007669"/>
    <property type="project" value="TreeGrafter"/>
</dbReference>
<name>A0A165FNW7_9APHY</name>
<dbReference type="SUPFAM" id="SSF56112">
    <property type="entry name" value="Protein kinase-like (PK-like)"/>
    <property type="match status" value="1"/>
</dbReference>
<dbReference type="FunCoup" id="A0A165FNW7">
    <property type="interactions" value="6"/>
</dbReference>
<dbReference type="Pfam" id="PF00069">
    <property type="entry name" value="Pkinase"/>
    <property type="match status" value="1"/>
</dbReference>
<reference evidence="2 3" key="1">
    <citation type="journal article" date="2016" name="Mol. Biol. Evol.">
        <title>Comparative Genomics of Early-Diverging Mushroom-Forming Fungi Provides Insights into the Origins of Lignocellulose Decay Capabilities.</title>
        <authorList>
            <person name="Nagy L.G."/>
            <person name="Riley R."/>
            <person name="Tritt A."/>
            <person name="Adam C."/>
            <person name="Daum C."/>
            <person name="Floudas D."/>
            <person name="Sun H."/>
            <person name="Yadav J.S."/>
            <person name="Pangilinan J."/>
            <person name="Larsson K.H."/>
            <person name="Matsuura K."/>
            <person name="Barry K."/>
            <person name="Labutti K."/>
            <person name="Kuo R."/>
            <person name="Ohm R.A."/>
            <person name="Bhattacharya S.S."/>
            <person name="Shirouzu T."/>
            <person name="Yoshinaga Y."/>
            <person name="Martin F.M."/>
            <person name="Grigoriev I.V."/>
            <person name="Hibbett D.S."/>
        </authorList>
    </citation>
    <scope>NUCLEOTIDE SEQUENCE [LARGE SCALE GENOMIC DNA]</scope>
    <source>
        <strain evidence="2 3">93-53</strain>
    </source>
</reference>
<proteinExistence type="predicted"/>
<feature type="domain" description="Protein kinase" evidence="1">
    <location>
        <begin position="24"/>
        <end position="299"/>
    </location>
</feature>
<dbReference type="InterPro" id="IPR011009">
    <property type="entry name" value="Kinase-like_dom_sf"/>
</dbReference>
<dbReference type="OrthoDB" id="68483at2759"/>
<dbReference type="PROSITE" id="PS50011">
    <property type="entry name" value="PROTEIN_KINASE_DOM"/>
    <property type="match status" value="1"/>
</dbReference>
<accession>A0A165FNW7</accession>
<dbReference type="InterPro" id="IPR000719">
    <property type="entry name" value="Prot_kinase_dom"/>
</dbReference>
<organism evidence="2 3">
    <name type="scientific">Laetiporus sulphureus 93-53</name>
    <dbReference type="NCBI Taxonomy" id="1314785"/>
    <lineage>
        <taxon>Eukaryota</taxon>
        <taxon>Fungi</taxon>
        <taxon>Dikarya</taxon>
        <taxon>Basidiomycota</taxon>
        <taxon>Agaricomycotina</taxon>
        <taxon>Agaricomycetes</taxon>
        <taxon>Polyporales</taxon>
        <taxon>Laetiporus</taxon>
    </lineage>
</organism>
<dbReference type="GO" id="GO:0010506">
    <property type="term" value="P:regulation of autophagy"/>
    <property type="evidence" value="ECO:0007669"/>
    <property type="project" value="InterPro"/>
</dbReference>
<dbReference type="InParanoid" id="A0A165FNW7"/>
<dbReference type="InterPro" id="IPR045269">
    <property type="entry name" value="Atg1-like"/>
</dbReference>
<protein>
    <submittedName>
        <fullName evidence="2">Kinase-like protein</fullName>
    </submittedName>
</protein>
<dbReference type="GO" id="GO:0004674">
    <property type="term" value="F:protein serine/threonine kinase activity"/>
    <property type="evidence" value="ECO:0007669"/>
    <property type="project" value="InterPro"/>
</dbReference>
<sequence>MTSRQRQRAADVFSITDDVLAERLQFIEEVGFGNWGSVWLCRPKPDPASPSSQSQYALRDAMIAVKLVHRSKSSTTAARVKSLWNEMRVIKALKYEPHPSVIPFYSFIVTPSYALITMPYHSRPIPVEVPEAGSKQWFRSLLSAVEFLHKRGVVHNDIKPTNILLSQENVPVLIDFGFAEHHDAKTNKAFHSNLSYGTPEYLSPERAKGLQHDTRKSDVWALGVTFFEILVGRTPFEHSDQEQFATKEDLEIYWERTLRGEWLGTWNMSEGLEQLLRMMILPNPDLRWTASKAIAHGYWDRTDAMFIFHGECVFRLSIPSS</sequence>
<dbReference type="RefSeq" id="XP_040766992.1">
    <property type="nucleotide sequence ID" value="XM_040904034.1"/>
</dbReference>
<dbReference type="GeneID" id="63821064"/>
<dbReference type="PANTHER" id="PTHR24348:SF68">
    <property type="entry name" value="SERINE_THREONINE-PROTEIN KINASE ATG1C"/>
    <property type="match status" value="1"/>
</dbReference>
<keyword evidence="2" id="KW-0418">Kinase</keyword>
<dbReference type="PANTHER" id="PTHR24348">
    <property type="entry name" value="SERINE/THREONINE-PROTEIN KINASE UNC-51-RELATED"/>
    <property type="match status" value="1"/>
</dbReference>
<dbReference type="Gene3D" id="1.10.510.10">
    <property type="entry name" value="Transferase(Phosphotransferase) domain 1"/>
    <property type="match status" value="1"/>
</dbReference>